<dbReference type="SUPFAM" id="SSF46955">
    <property type="entry name" value="Putative DNA-binding domain"/>
    <property type="match status" value="1"/>
</dbReference>
<dbReference type="InterPro" id="IPR009061">
    <property type="entry name" value="DNA-bd_dom_put_sf"/>
</dbReference>
<dbReference type="InterPro" id="IPR041657">
    <property type="entry name" value="HTH_17"/>
</dbReference>
<evidence type="ECO:0000313" key="2">
    <source>
        <dbReference type="Proteomes" id="UP000298615"/>
    </source>
</evidence>
<dbReference type="EMBL" id="CP039712">
    <property type="protein sequence ID" value="QCI85542.1"/>
    <property type="molecule type" value="Genomic_DNA"/>
</dbReference>
<protein>
    <submittedName>
        <fullName evidence="1">Helix-turn-helix domain-containing protein</fullName>
    </submittedName>
</protein>
<dbReference type="Gene3D" id="1.10.10.10">
    <property type="entry name" value="Winged helix-like DNA-binding domain superfamily/Winged helix DNA-binding domain"/>
    <property type="match status" value="1"/>
</dbReference>
<dbReference type="InterPro" id="IPR036388">
    <property type="entry name" value="WH-like_DNA-bd_sf"/>
</dbReference>
<dbReference type="RefSeq" id="WP_136952388.1">
    <property type="nucleotide sequence ID" value="NZ_CP039712.1"/>
</dbReference>
<reference evidence="1 2" key="1">
    <citation type="submission" date="2019-04" db="EMBL/GenBank/DDBJ databases">
        <title>Vagococcus sp. nov., isolated from faeces of yaks (Bos grunniens).</title>
        <authorList>
            <person name="Ge Y."/>
        </authorList>
    </citation>
    <scope>NUCLEOTIDE SEQUENCE [LARGE SCALE GENOMIC DNA]</scope>
    <source>
        <strain evidence="1 2">MN-17</strain>
    </source>
</reference>
<dbReference type="Proteomes" id="UP000298615">
    <property type="component" value="Chromosome"/>
</dbReference>
<name>A0A4D7CSB1_9ENTE</name>
<evidence type="ECO:0000313" key="1">
    <source>
        <dbReference type="EMBL" id="QCI85542.1"/>
    </source>
</evidence>
<dbReference type="AlphaFoldDB" id="A0A4D7CSB1"/>
<sequence>MNEVKIILEDNQLDTLRNTIYISLIDEINRARKDVGLEKRYMNKKEICEYLHVANNTLDKWLELGLPRIMIGGSIRYDKRSIDEWMKQFLQK</sequence>
<organism evidence="1 2">
    <name type="scientific">Vagococcus zengguangii</name>
    <dbReference type="NCBI Taxonomy" id="2571750"/>
    <lineage>
        <taxon>Bacteria</taxon>
        <taxon>Bacillati</taxon>
        <taxon>Bacillota</taxon>
        <taxon>Bacilli</taxon>
        <taxon>Lactobacillales</taxon>
        <taxon>Enterococcaceae</taxon>
        <taxon>Vagococcus</taxon>
    </lineage>
</organism>
<dbReference type="Pfam" id="PF12728">
    <property type="entry name" value="HTH_17"/>
    <property type="match status" value="1"/>
</dbReference>
<keyword evidence="2" id="KW-1185">Reference proteome</keyword>
<gene>
    <name evidence="1" type="ORF">FA707_00520</name>
</gene>
<proteinExistence type="predicted"/>
<accession>A0A4D7CSB1</accession>
<dbReference type="OrthoDB" id="2876156at2"/>
<dbReference type="KEGG" id="vao:FA707_00520"/>